<dbReference type="AlphaFoldDB" id="A0A3N0V6N9"/>
<reference evidence="2 3" key="1">
    <citation type="submission" date="2018-10" db="EMBL/GenBank/DDBJ databases">
        <authorList>
            <person name="Chen W.-M."/>
        </authorList>
    </citation>
    <scope>NUCLEOTIDE SEQUENCE [LARGE SCALE GENOMIC DNA]</scope>
    <source>
        <strain evidence="2 3">H-5</strain>
    </source>
</reference>
<dbReference type="InterPro" id="IPR029100">
    <property type="entry name" value="Ntox50"/>
</dbReference>
<dbReference type="Proteomes" id="UP000275137">
    <property type="component" value="Unassembled WGS sequence"/>
</dbReference>
<dbReference type="RefSeq" id="WP_123236257.1">
    <property type="nucleotide sequence ID" value="NZ_RJVP01000001.1"/>
</dbReference>
<proteinExistence type="predicted"/>
<accession>A0A3N0V6N9</accession>
<feature type="domain" description="Bacterial toxin 50" evidence="1">
    <location>
        <begin position="163"/>
        <end position="232"/>
    </location>
</feature>
<evidence type="ECO:0000259" key="1">
    <source>
        <dbReference type="Pfam" id="PF15542"/>
    </source>
</evidence>
<dbReference type="EMBL" id="RJVP01000001">
    <property type="protein sequence ID" value="ROH88264.1"/>
    <property type="molecule type" value="Genomic_DNA"/>
</dbReference>
<evidence type="ECO:0000313" key="3">
    <source>
        <dbReference type="Proteomes" id="UP000275137"/>
    </source>
</evidence>
<protein>
    <recommendedName>
        <fullName evidence="1">Bacterial toxin 50 domain-containing protein</fullName>
    </recommendedName>
</protein>
<keyword evidence="3" id="KW-1185">Reference proteome</keyword>
<name>A0A3N0V6N9_9PROT</name>
<evidence type="ECO:0000313" key="2">
    <source>
        <dbReference type="EMBL" id="ROH88264.1"/>
    </source>
</evidence>
<organism evidence="2 3">
    <name type="scientific">Pseudomethylobacillus aquaticus</name>
    <dbReference type="NCBI Taxonomy" id="2676064"/>
    <lineage>
        <taxon>Bacteria</taxon>
        <taxon>Pseudomonadati</taxon>
        <taxon>Pseudomonadota</taxon>
        <taxon>Betaproteobacteria</taxon>
        <taxon>Nitrosomonadales</taxon>
        <taxon>Methylophilaceae</taxon>
        <taxon>Pseudomethylobacillus</taxon>
    </lineage>
</organism>
<dbReference type="Pfam" id="PF15542">
    <property type="entry name" value="Ntox50"/>
    <property type="match status" value="1"/>
</dbReference>
<sequence length="238" mass="24879">MGALFSYGGLPLGRKFGDSVERVFLPAQDAVRRTNPPMSFSGLVTGFGKALYNTANDVSESATSLHPGIVAMKVMGLHKPSPNFSIEGSELRGAALFQGVSLVSTISSGAAGLVGSVDRLAANSAGRTVLTSEAAAANRQAVQDLGIPTNLSSRQSLHINPGDGRSPLTVDPQGLLDGLHAGEYSILRQTRPNSVTADFGRPIGEFWQNGTVVGPTQYGTVHFGNKGTHIVPANPKQW</sequence>
<comment type="caution">
    <text evidence="2">The sequence shown here is derived from an EMBL/GenBank/DDBJ whole genome shotgun (WGS) entry which is preliminary data.</text>
</comment>
<gene>
    <name evidence="2" type="ORF">ED236_02010</name>
</gene>